<dbReference type="InterPro" id="IPR006164">
    <property type="entry name" value="DNA_bd_Ku70/Ku80"/>
</dbReference>
<keyword evidence="5" id="KW-1185">Reference proteome</keyword>
<name>A0ABV9ZTB2_9ACTN</name>
<evidence type="ECO:0000256" key="2">
    <source>
        <dbReference type="ARBA" id="ARBA00023172"/>
    </source>
</evidence>
<dbReference type="InterPro" id="IPR009187">
    <property type="entry name" value="Prok_Ku"/>
</dbReference>
<organism evidence="4 5">
    <name type="scientific">Streptomyces aureoversilis</name>
    <dbReference type="NCBI Taxonomy" id="67277"/>
    <lineage>
        <taxon>Bacteria</taxon>
        <taxon>Bacillati</taxon>
        <taxon>Actinomycetota</taxon>
        <taxon>Actinomycetes</taxon>
        <taxon>Kitasatosporales</taxon>
        <taxon>Streptomycetaceae</taxon>
        <taxon>Streptomyces</taxon>
    </lineage>
</organism>
<dbReference type="Proteomes" id="UP001596222">
    <property type="component" value="Unassembled WGS sequence"/>
</dbReference>
<reference evidence="5" key="1">
    <citation type="journal article" date="2019" name="Int. J. Syst. Evol. Microbiol.">
        <title>The Global Catalogue of Microorganisms (GCM) 10K type strain sequencing project: providing services to taxonomists for standard genome sequencing and annotation.</title>
        <authorList>
            <consortium name="The Broad Institute Genomics Platform"/>
            <consortium name="The Broad Institute Genome Sequencing Center for Infectious Disease"/>
            <person name="Wu L."/>
            <person name="Ma J."/>
        </authorList>
    </citation>
    <scope>NUCLEOTIDE SEQUENCE [LARGE SCALE GENOMIC DNA]</scope>
    <source>
        <strain evidence="5">CGMCC 4.1641</strain>
    </source>
</reference>
<feature type="domain" description="Ku" evidence="3">
    <location>
        <begin position="58"/>
        <end position="183"/>
    </location>
</feature>
<comment type="caution">
    <text evidence="4">The sequence shown here is derived from an EMBL/GenBank/DDBJ whole genome shotgun (WGS) entry which is preliminary data.</text>
</comment>
<gene>
    <name evidence="4" type="ORF">ACFPP6_07955</name>
</gene>
<keyword evidence="2" id="KW-0233">DNA recombination</keyword>
<evidence type="ECO:0000256" key="1">
    <source>
        <dbReference type="ARBA" id="ARBA00023125"/>
    </source>
</evidence>
<dbReference type="Pfam" id="PF02735">
    <property type="entry name" value="Ku"/>
    <property type="match status" value="1"/>
</dbReference>
<dbReference type="PANTHER" id="PTHR41251:SF1">
    <property type="entry name" value="NON-HOMOLOGOUS END JOINING PROTEIN KU"/>
    <property type="match status" value="1"/>
</dbReference>
<dbReference type="EMBL" id="JBHSKJ010000004">
    <property type="protein sequence ID" value="MFC5144610.1"/>
    <property type="molecule type" value="Genomic_DNA"/>
</dbReference>
<dbReference type="SMART" id="SM00559">
    <property type="entry name" value="Ku78"/>
    <property type="match status" value="1"/>
</dbReference>
<proteinExistence type="predicted"/>
<sequence>MPGGRALWSGAIGFGLVSVPVQLVPAISEHGLELHEAHGCGWRAGVSSPGVWSVWGGRAVRARGPGVRAGGEAGGPDRGGHGRAALPSKKLFDVRAFVDASEIDVLQLDRAYHLAPAGAAANKPYVLLRDTLRQTDRIAVGKITLRTRESLALLRVHGDLLAVHTVLWPDEVRDPEGLAPPASVNVRPQEIMVRRAARRLG</sequence>
<dbReference type="SUPFAM" id="SSF100939">
    <property type="entry name" value="SPOC domain-like"/>
    <property type="match status" value="1"/>
</dbReference>
<accession>A0ABV9ZTB2</accession>
<keyword evidence="1" id="KW-0238">DNA-binding</keyword>
<protein>
    <submittedName>
        <fullName evidence="4">Ku protein</fullName>
    </submittedName>
</protein>
<evidence type="ECO:0000313" key="4">
    <source>
        <dbReference type="EMBL" id="MFC5144610.1"/>
    </source>
</evidence>
<dbReference type="RefSeq" id="WP_382038575.1">
    <property type="nucleotide sequence ID" value="NZ_JBHSKJ010000004.1"/>
</dbReference>
<evidence type="ECO:0000259" key="3">
    <source>
        <dbReference type="SMART" id="SM00559"/>
    </source>
</evidence>
<evidence type="ECO:0000313" key="5">
    <source>
        <dbReference type="Proteomes" id="UP001596222"/>
    </source>
</evidence>
<dbReference type="InterPro" id="IPR016194">
    <property type="entry name" value="SPOC-like_C_dom_sf"/>
</dbReference>
<dbReference type="PANTHER" id="PTHR41251">
    <property type="entry name" value="NON-HOMOLOGOUS END JOINING PROTEIN KU"/>
    <property type="match status" value="1"/>
</dbReference>